<dbReference type="Pfam" id="PF10117">
    <property type="entry name" value="McrBC"/>
    <property type="match status" value="1"/>
</dbReference>
<dbReference type="PANTHER" id="PTHR38733">
    <property type="entry name" value="PROTEIN MCRC"/>
    <property type="match status" value="1"/>
</dbReference>
<dbReference type="EMBL" id="BCSX01000056">
    <property type="protein sequence ID" value="GAS92475.1"/>
    <property type="molecule type" value="Genomic_DNA"/>
</dbReference>
<dbReference type="GO" id="GO:0009307">
    <property type="term" value="P:DNA restriction-modification system"/>
    <property type="evidence" value="ECO:0007669"/>
    <property type="project" value="InterPro"/>
</dbReference>
<dbReference type="NCBIfam" id="NF007277">
    <property type="entry name" value="PRK09736.1"/>
    <property type="match status" value="1"/>
</dbReference>
<dbReference type="InterPro" id="IPR014407">
    <property type="entry name" value="McrC_bac"/>
</dbReference>
<evidence type="ECO:0000313" key="1">
    <source>
        <dbReference type="EMBL" id="GAS92475.1"/>
    </source>
</evidence>
<protein>
    <submittedName>
        <fullName evidence="1">McrC protein</fullName>
    </submittedName>
</protein>
<comment type="caution">
    <text evidence="1">The sequence shown here is derived from an EMBL/GenBank/DDBJ whole genome shotgun (WGS) entry which is preliminary data.</text>
</comment>
<dbReference type="Proteomes" id="UP000069620">
    <property type="component" value="Unassembled WGS sequence"/>
</dbReference>
<organism evidence="1 2">
    <name type="scientific">Mycolicibacterium brisbanense</name>
    <dbReference type="NCBI Taxonomy" id="146020"/>
    <lineage>
        <taxon>Bacteria</taxon>
        <taxon>Bacillati</taxon>
        <taxon>Actinomycetota</taxon>
        <taxon>Actinomycetes</taxon>
        <taxon>Mycobacteriales</taxon>
        <taxon>Mycobacteriaceae</taxon>
        <taxon>Mycolicibacterium</taxon>
    </lineage>
</organism>
<proteinExistence type="predicted"/>
<dbReference type="RefSeq" id="WP_234792330.1">
    <property type="nucleotide sequence ID" value="NZ_BCSX01000056.1"/>
</dbReference>
<reference evidence="2" key="2">
    <citation type="submission" date="2016-02" db="EMBL/GenBank/DDBJ databases">
        <title>Draft genome sequence of five rapidly growing Mycobacterium species.</title>
        <authorList>
            <person name="Katahira K."/>
            <person name="Gotou Y."/>
            <person name="Iida K."/>
            <person name="Ogura Y."/>
            <person name="Hayashi T."/>
        </authorList>
    </citation>
    <scope>NUCLEOTIDE SEQUENCE [LARGE SCALE GENOMIC DNA]</scope>
    <source>
        <strain evidence="2">JCM15654</strain>
    </source>
</reference>
<dbReference type="REBASE" id="150841">
    <property type="entry name" value="Mbr15654McrBCP"/>
</dbReference>
<sequence length="361" mass="40269">MTGVVFSGKTEIPVRNLWLLMLYASELYASNADVRDAGAEHRPDDLPDLVAEILAQAVERRLQRSLSRSYIGRRQPLTRVRGRIDVLETESAQLLSRGQIACKYSELAIDNPVNRLVYAGLIVAAATARDTDRAHRCRQLAGMLRLQGVTATLASRSDADSITLGRNQVADLDGVNAARLLLRMDIPSEDTGAAHRMSALRDAADIRHLYETAVRGFYRATLQPPWRVRAGETVHTWPLHEQSAGALAILPVMRTDTMLERPDRRIIVETKFADALKTNRFGTPRLSRNHMFQLYAYVQSQHNRDLLGATAEGVLLYPVVHADVDEYAVIGGHRYRFITVDLAAETPAIRERLLSVVADQD</sequence>
<dbReference type="PIRSF" id="PIRSF003109">
    <property type="entry name" value="McrC"/>
    <property type="match status" value="1"/>
</dbReference>
<dbReference type="AlphaFoldDB" id="A0A124E141"/>
<evidence type="ECO:0000313" key="2">
    <source>
        <dbReference type="Proteomes" id="UP000069620"/>
    </source>
</evidence>
<dbReference type="PANTHER" id="PTHR38733:SF1">
    <property type="entry name" value="TYPE IV METHYL-DIRECTED RESTRICTION ENZYME ECOKMCRBC"/>
    <property type="match status" value="1"/>
</dbReference>
<name>A0A124E141_9MYCO</name>
<gene>
    <name evidence="1" type="ORF">RMCB_6571</name>
</gene>
<accession>A0A124E141</accession>
<reference evidence="2" key="1">
    <citation type="journal article" date="2016" name="Genome Announc.">
        <title>Draft Genome Sequences of Five Rapidly Growing Mycobacterium Species, M. thermoresistibile, M. fortuitum subsp. acetamidolyticum, M. canariasense, M. brisbanense, and M. novocastrense.</title>
        <authorList>
            <person name="Katahira K."/>
            <person name="Ogura Y."/>
            <person name="Gotoh Y."/>
            <person name="Hayashi T."/>
        </authorList>
    </citation>
    <scope>NUCLEOTIDE SEQUENCE [LARGE SCALE GENOMIC DNA]</scope>
    <source>
        <strain evidence="2">JCM15654</strain>
    </source>
</reference>
<dbReference type="STRING" id="146020.RMCB_6571"/>
<dbReference type="InterPro" id="IPR019292">
    <property type="entry name" value="McrC"/>
</dbReference>
<keyword evidence="2" id="KW-1185">Reference proteome</keyword>